<dbReference type="GeneID" id="10963821"/>
<protein>
    <recommendedName>
        <fullName evidence="3">Deoxynucleoside kinase domain-containing protein</fullName>
    </recommendedName>
</protein>
<dbReference type="Gene3D" id="3.40.50.300">
    <property type="entry name" value="P-loop containing nucleotide triphosphate hydrolases"/>
    <property type="match status" value="1"/>
</dbReference>
<organismHost>
    <name type="scientific">Wiseana cervinata</name>
    <dbReference type="NCBI Taxonomy" id="107013"/>
</organismHost>
<sequence length="190" mass="22417">MVYIVTIDAVIGAGKSSLISQLKDDFTCFQEPVEEWSLLQDFYTDMPKFSAPFQFQVLFSYHKLYSSFKNVKDKVILERCPWSSKNIFTNLLYDSGHITPDEYNLYCNFYNKVAFATDLYIFLKVDTDVAYRRILNRDRAAERSLKFEYLETLNVKYNESIKTLDNVKIIDANRPLNEIKYEVMELLKQI</sequence>
<dbReference type="PIRSF" id="PIRSF000705">
    <property type="entry name" value="DNK"/>
    <property type="match status" value="1"/>
</dbReference>
<dbReference type="InterPro" id="IPR031314">
    <property type="entry name" value="DNK_dom"/>
</dbReference>
<name>G0T5C5_IRV9</name>
<evidence type="ECO:0000259" key="3">
    <source>
        <dbReference type="Pfam" id="PF01712"/>
    </source>
</evidence>
<dbReference type="Proteomes" id="UP000112896">
    <property type="component" value="Segment"/>
</dbReference>
<keyword evidence="2" id="KW-0067">ATP-binding</keyword>
<feature type="active site" description="Proton acceptor" evidence="1">
    <location>
        <position position="78"/>
    </location>
</feature>
<evidence type="ECO:0000256" key="1">
    <source>
        <dbReference type="PIRSR" id="PIRSR000705-1"/>
    </source>
</evidence>
<dbReference type="EMBL" id="GQ918152">
    <property type="protein sequence ID" value="ADO00443.1"/>
    <property type="molecule type" value="Genomic_DNA"/>
</dbReference>
<feature type="domain" description="Deoxynucleoside kinase" evidence="3">
    <location>
        <begin position="6"/>
        <end position="186"/>
    </location>
</feature>
<dbReference type="InterPro" id="IPR002624">
    <property type="entry name" value="DCK/DGK"/>
</dbReference>
<dbReference type="GO" id="GO:0005524">
    <property type="term" value="F:ATP binding"/>
    <property type="evidence" value="ECO:0007669"/>
    <property type="project" value="UniProtKB-KW"/>
</dbReference>
<feature type="binding site" evidence="2">
    <location>
        <begin position="133"/>
        <end position="137"/>
    </location>
    <ligand>
        <name>ATP</name>
        <dbReference type="ChEBI" id="CHEBI:30616"/>
    </ligand>
</feature>
<dbReference type="Pfam" id="PF01712">
    <property type="entry name" value="dNK"/>
    <property type="match status" value="1"/>
</dbReference>
<dbReference type="InterPro" id="IPR050566">
    <property type="entry name" value="Deoxyribonucleoside_kinase"/>
</dbReference>
<keyword evidence="5" id="KW-1185">Reference proteome</keyword>
<evidence type="ECO:0000313" key="5">
    <source>
        <dbReference type="Proteomes" id="UP000112896"/>
    </source>
</evidence>
<keyword evidence="2" id="KW-0547">Nucleotide-binding</keyword>
<accession>G0T5C5</accession>
<dbReference type="KEGG" id="vg:10963821"/>
<dbReference type="PANTHER" id="PTHR10513">
    <property type="entry name" value="DEOXYNUCLEOSIDE KINASE"/>
    <property type="match status" value="1"/>
</dbReference>
<proteinExistence type="predicted"/>
<dbReference type="RefSeq" id="YP_004732882.1">
    <property type="nucleotide sequence ID" value="NC_015780.1"/>
</dbReference>
<dbReference type="SUPFAM" id="SSF52540">
    <property type="entry name" value="P-loop containing nucleoside triphosphate hydrolases"/>
    <property type="match status" value="1"/>
</dbReference>
<dbReference type="InterPro" id="IPR027417">
    <property type="entry name" value="P-loop_NTPase"/>
</dbReference>
<organism evidence="4 5">
    <name type="scientific">Wiseana iridescent virus</name>
    <name type="common">WIV</name>
    <name type="synonym">Insect iridescent virus type 9</name>
    <dbReference type="NCBI Taxonomy" id="68347"/>
    <lineage>
        <taxon>Viruses</taxon>
        <taxon>Varidnaviria</taxon>
        <taxon>Bamfordvirae</taxon>
        <taxon>Nucleocytoviricota</taxon>
        <taxon>Megaviricetes</taxon>
        <taxon>Pimascovirales</taxon>
        <taxon>Pimascovirales incertae sedis</taxon>
        <taxon>Iridoviridae</taxon>
        <taxon>Betairidovirinae</taxon>
        <taxon>Chloriridovirus</taxon>
        <taxon>Chloriridovirus wiseana1</taxon>
        <taxon>Invertebrate iridescent virus 9</taxon>
    </lineage>
</organism>
<dbReference type="GO" id="GO:0019136">
    <property type="term" value="F:deoxynucleoside kinase activity"/>
    <property type="evidence" value="ECO:0007669"/>
    <property type="project" value="InterPro"/>
</dbReference>
<reference evidence="4 5" key="1">
    <citation type="journal article" date="2011" name="J. Virol.">
        <title>Genomic and proteomic analysis of invertebrate iridovirus type 9.</title>
        <authorList>
            <person name="Wong C.K."/>
            <person name="Young V.L."/>
            <person name="Kleffmann T."/>
            <person name="Ward V.K."/>
        </authorList>
    </citation>
    <scope>NUCLEOTIDE SEQUENCE [LARGE SCALE GENOMIC DNA]</scope>
</reference>
<evidence type="ECO:0000256" key="2">
    <source>
        <dbReference type="PIRSR" id="PIRSR000705-3"/>
    </source>
</evidence>
<dbReference type="PANTHER" id="PTHR10513:SF35">
    <property type="entry name" value="DEOXYADENOSINE KINASE"/>
    <property type="match status" value="1"/>
</dbReference>
<evidence type="ECO:0000313" key="4">
    <source>
        <dbReference type="EMBL" id="ADO00443.1"/>
    </source>
</evidence>